<organism evidence="3 4">
    <name type="scientific">Saccharata proteae CBS 121410</name>
    <dbReference type="NCBI Taxonomy" id="1314787"/>
    <lineage>
        <taxon>Eukaryota</taxon>
        <taxon>Fungi</taxon>
        <taxon>Dikarya</taxon>
        <taxon>Ascomycota</taxon>
        <taxon>Pezizomycotina</taxon>
        <taxon>Dothideomycetes</taxon>
        <taxon>Dothideomycetes incertae sedis</taxon>
        <taxon>Botryosphaeriales</taxon>
        <taxon>Saccharataceae</taxon>
        <taxon>Saccharata</taxon>
    </lineage>
</organism>
<sequence>MSVFSLDPKGGNPVTTEVLDGVCGELGVTIEDEEKEQYRRLLGVFHDSAAELMAMPDYIPATDVERFPREYVHLPDKTENTHNAWAWKCSIKDKTEASKNGLLAGKTVALKDMISVKDVPMLMGTDFIKGHVPDMDATVVTRMLEAGAHITGKAVCENLCHSATSHSAATGPVENPFANGYSSGGSSSGSGVLVALGEVDMSVGADQGGSVRIPACNCGIVGLKPTFGLIPYTGCGSNEPTNDHLGPMTRTVHDNALLLQAIAGTDNIDDRSFAAPSPRNTPLYASNLLSLPNPTSLTGVHIGIIAESLTQAALSPSVRASFLSATAHLASLGATVTTVSIPLHSKGPAIWTGVSKVGGYLNKRSLAFGRRGHSILNLDSAFHPLTQSAWDAAYVSTKNIFLNGAYATHAFPHLVAKATNLSRSLRDAYDKALEDVDVLVTPTLPYVATTHCDPGAGPLEQIAKQVGLTGNTCQFNQTGHPALTVPCGMAVPEGGEGPRLPVGLQVVGRWWGEEMVYRVGYAWERSTDWKSL</sequence>
<dbReference type="PROSITE" id="PS00571">
    <property type="entry name" value="AMIDASES"/>
    <property type="match status" value="1"/>
</dbReference>
<evidence type="ECO:0000256" key="1">
    <source>
        <dbReference type="ARBA" id="ARBA00009199"/>
    </source>
</evidence>
<gene>
    <name evidence="3" type="ORF">K490DRAFT_36915</name>
</gene>
<dbReference type="PANTHER" id="PTHR11895:SF83">
    <property type="entry name" value="AMIDASE"/>
    <property type="match status" value="1"/>
</dbReference>
<evidence type="ECO:0000313" key="3">
    <source>
        <dbReference type="EMBL" id="KAF2089376.1"/>
    </source>
</evidence>
<dbReference type="AlphaFoldDB" id="A0A6A5YD22"/>
<dbReference type="GO" id="GO:0003824">
    <property type="term" value="F:catalytic activity"/>
    <property type="evidence" value="ECO:0007669"/>
    <property type="project" value="InterPro"/>
</dbReference>
<dbReference type="InterPro" id="IPR000120">
    <property type="entry name" value="Amidase"/>
</dbReference>
<evidence type="ECO:0000259" key="2">
    <source>
        <dbReference type="Pfam" id="PF01425"/>
    </source>
</evidence>
<dbReference type="Proteomes" id="UP000799776">
    <property type="component" value="Unassembled WGS sequence"/>
</dbReference>
<keyword evidence="4" id="KW-1185">Reference proteome</keyword>
<comment type="similarity">
    <text evidence="1">Belongs to the amidase family.</text>
</comment>
<dbReference type="InterPro" id="IPR036928">
    <property type="entry name" value="AS_sf"/>
</dbReference>
<name>A0A6A5YD22_9PEZI</name>
<protein>
    <submittedName>
        <fullName evidence="3">Amidase</fullName>
    </submittedName>
</protein>
<dbReference type="OrthoDB" id="1879366at2759"/>
<reference evidence="3" key="1">
    <citation type="journal article" date="2020" name="Stud. Mycol.">
        <title>101 Dothideomycetes genomes: a test case for predicting lifestyles and emergence of pathogens.</title>
        <authorList>
            <person name="Haridas S."/>
            <person name="Albert R."/>
            <person name="Binder M."/>
            <person name="Bloem J."/>
            <person name="Labutti K."/>
            <person name="Salamov A."/>
            <person name="Andreopoulos B."/>
            <person name="Baker S."/>
            <person name="Barry K."/>
            <person name="Bills G."/>
            <person name="Bluhm B."/>
            <person name="Cannon C."/>
            <person name="Castanera R."/>
            <person name="Culley D."/>
            <person name="Daum C."/>
            <person name="Ezra D."/>
            <person name="Gonzalez J."/>
            <person name="Henrissat B."/>
            <person name="Kuo A."/>
            <person name="Liang C."/>
            <person name="Lipzen A."/>
            <person name="Lutzoni F."/>
            <person name="Magnuson J."/>
            <person name="Mondo S."/>
            <person name="Nolan M."/>
            <person name="Ohm R."/>
            <person name="Pangilinan J."/>
            <person name="Park H.-J."/>
            <person name="Ramirez L."/>
            <person name="Alfaro M."/>
            <person name="Sun H."/>
            <person name="Tritt A."/>
            <person name="Yoshinaga Y."/>
            <person name="Zwiers L.-H."/>
            <person name="Turgeon B."/>
            <person name="Goodwin S."/>
            <person name="Spatafora J."/>
            <person name="Crous P."/>
            <person name="Grigoriev I."/>
        </authorList>
    </citation>
    <scope>NUCLEOTIDE SEQUENCE</scope>
    <source>
        <strain evidence="3">CBS 121410</strain>
    </source>
</reference>
<accession>A0A6A5YD22</accession>
<proteinExistence type="inferred from homology"/>
<dbReference type="Pfam" id="PF01425">
    <property type="entry name" value="Amidase"/>
    <property type="match status" value="1"/>
</dbReference>
<dbReference type="InterPro" id="IPR023631">
    <property type="entry name" value="Amidase_dom"/>
</dbReference>
<dbReference type="InterPro" id="IPR020556">
    <property type="entry name" value="Amidase_CS"/>
</dbReference>
<dbReference type="EMBL" id="ML978714">
    <property type="protein sequence ID" value="KAF2089376.1"/>
    <property type="molecule type" value="Genomic_DNA"/>
</dbReference>
<dbReference type="SUPFAM" id="SSF75304">
    <property type="entry name" value="Amidase signature (AS) enzymes"/>
    <property type="match status" value="1"/>
</dbReference>
<dbReference type="PANTHER" id="PTHR11895">
    <property type="entry name" value="TRANSAMIDASE"/>
    <property type="match status" value="1"/>
</dbReference>
<dbReference type="Gene3D" id="3.90.1300.10">
    <property type="entry name" value="Amidase signature (AS) domain"/>
    <property type="match status" value="1"/>
</dbReference>
<feature type="domain" description="Amidase" evidence="2">
    <location>
        <begin position="91"/>
        <end position="516"/>
    </location>
</feature>
<evidence type="ECO:0000313" key="4">
    <source>
        <dbReference type="Proteomes" id="UP000799776"/>
    </source>
</evidence>